<dbReference type="Pfam" id="PF04480">
    <property type="entry name" value="DUF559"/>
    <property type="match status" value="1"/>
</dbReference>
<keyword evidence="2" id="KW-0255">Endonuclease</keyword>
<name>A0A543CY97_9PSEU</name>
<reference evidence="2 3" key="1">
    <citation type="submission" date="2019-06" db="EMBL/GenBank/DDBJ databases">
        <title>Sequencing the genomes of 1000 actinobacteria strains.</title>
        <authorList>
            <person name="Klenk H.-P."/>
        </authorList>
    </citation>
    <scope>NUCLEOTIDE SEQUENCE [LARGE SCALE GENOMIC DNA]</scope>
    <source>
        <strain evidence="2 3">DSM 45301</strain>
    </source>
</reference>
<dbReference type="OrthoDB" id="5243722at2"/>
<dbReference type="GO" id="GO:0004519">
    <property type="term" value="F:endonuclease activity"/>
    <property type="evidence" value="ECO:0007669"/>
    <property type="project" value="UniProtKB-KW"/>
</dbReference>
<dbReference type="AlphaFoldDB" id="A0A543CY97"/>
<protein>
    <submittedName>
        <fullName evidence="2">Very-short-patch-repair endonuclease</fullName>
    </submittedName>
</protein>
<comment type="caution">
    <text evidence="2">The sequence shown here is derived from an EMBL/GenBank/DDBJ whole genome shotgun (WGS) entry which is preliminary data.</text>
</comment>
<sequence length="296" mass="32569">MLPVMADLLALIAAQDGLVTTAQLVRCGLDESVLRRRAREQGWSRLAPRVYLAAGHRLTDRARIRAAGLWGGEYATVCGPAAAWWHGFLGSAPAEIAVTVPRRLGLRGYPGVRVRRRDLADLDRAHVDGIWCTAAPLAVLETAATLPDGSAFLDRALQKHVRFDELYQAYCRNMAAYGAARTGALLIAAADRADSAAERRLIALLRGAGLTGWQRGVPFERWTIDVAFPDAKVAIEFDGWAHHSDVDRFRADRQKGNALVRAGWKLLRFTWHDLVNRPQYVIAEIRAALVAAHARA</sequence>
<dbReference type="SUPFAM" id="SSF52980">
    <property type="entry name" value="Restriction endonuclease-like"/>
    <property type="match status" value="1"/>
</dbReference>
<dbReference type="InterPro" id="IPR007569">
    <property type="entry name" value="DUF559"/>
</dbReference>
<dbReference type="Gene3D" id="3.40.960.10">
    <property type="entry name" value="VSR Endonuclease"/>
    <property type="match status" value="1"/>
</dbReference>
<feature type="domain" description="DUF559" evidence="1">
    <location>
        <begin position="192"/>
        <end position="289"/>
    </location>
</feature>
<keyword evidence="2" id="KW-0540">Nuclease</keyword>
<dbReference type="EMBL" id="VFPA01000007">
    <property type="protein sequence ID" value="TQM02082.1"/>
    <property type="molecule type" value="Genomic_DNA"/>
</dbReference>
<gene>
    <name evidence="2" type="ORF">FB558_7943</name>
</gene>
<organism evidence="2 3">
    <name type="scientific">Pseudonocardia kunmingensis</name>
    <dbReference type="NCBI Taxonomy" id="630975"/>
    <lineage>
        <taxon>Bacteria</taxon>
        <taxon>Bacillati</taxon>
        <taxon>Actinomycetota</taxon>
        <taxon>Actinomycetes</taxon>
        <taxon>Pseudonocardiales</taxon>
        <taxon>Pseudonocardiaceae</taxon>
        <taxon>Pseudonocardia</taxon>
    </lineage>
</organism>
<evidence type="ECO:0000313" key="2">
    <source>
        <dbReference type="EMBL" id="TQM02082.1"/>
    </source>
</evidence>
<evidence type="ECO:0000313" key="3">
    <source>
        <dbReference type="Proteomes" id="UP000315677"/>
    </source>
</evidence>
<keyword evidence="2" id="KW-0378">Hydrolase</keyword>
<proteinExistence type="predicted"/>
<dbReference type="Proteomes" id="UP000315677">
    <property type="component" value="Unassembled WGS sequence"/>
</dbReference>
<accession>A0A543CY97</accession>
<dbReference type="InterPro" id="IPR011335">
    <property type="entry name" value="Restrct_endonuc-II-like"/>
</dbReference>
<keyword evidence="3" id="KW-1185">Reference proteome</keyword>
<evidence type="ECO:0000259" key="1">
    <source>
        <dbReference type="Pfam" id="PF04480"/>
    </source>
</evidence>